<dbReference type="SUPFAM" id="SSF53850">
    <property type="entry name" value="Periplasmic binding protein-like II"/>
    <property type="match status" value="1"/>
</dbReference>
<protein>
    <submittedName>
        <fullName evidence="4">Lactose/L-arabinose transport system substrate-binding protein</fullName>
    </submittedName>
</protein>
<comment type="caution">
    <text evidence="4">The sequence shown here is derived from an EMBL/GenBank/DDBJ whole genome shotgun (WGS) entry which is preliminary data.</text>
</comment>
<evidence type="ECO:0000313" key="5">
    <source>
        <dbReference type="Proteomes" id="UP001268089"/>
    </source>
</evidence>
<evidence type="ECO:0000256" key="2">
    <source>
        <dbReference type="ARBA" id="ARBA00008520"/>
    </source>
</evidence>
<comment type="subcellular location">
    <subcellularLocation>
        <location evidence="1">Periplasm</location>
    </subcellularLocation>
</comment>
<feature type="signal peptide" evidence="3">
    <location>
        <begin position="1"/>
        <end position="34"/>
    </location>
</feature>
<keyword evidence="3" id="KW-0732">Signal</keyword>
<feature type="chain" id="PRO_5046119516" evidence="3">
    <location>
        <begin position="35"/>
        <end position="428"/>
    </location>
</feature>
<accession>A0ABU1ZRL4</accession>
<dbReference type="RefSeq" id="WP_310343989.1">
    <property type="nucleotide sequence ID" value="NZ_JAVDXO010000006.1"/>
</dbReference>
<evidence type="ECO:0000256" key="3">
    <source>
        <dbReference type="SAM" id="SignalP"/>
    </source>
</evidence>
<comment type="similarity">
    <text evidence="2">Belongs to the bacterial solute-binding protein 1 family.</text>
</comment>
<dbReference type="PANTHER" id="PTHR43649:SF32">
    <property type="entry name" value="SUGAR BINDING SECRETED PROTEIN"/>
    <property type="match status" value="1"/>
</dbReference>
<reference evidence="4 5" key="1">
    <citation type="submission" date="2023-07" db="EMBL/GenBank/DDBJ databases">
        <title>Sorghum-associated microbial communities from plants grown in Nebraska, USA.</title>
        <authorList>
            <person name="Schachtman D."/>
        </authorList>
    </citation>
    <scope>NUCLEOTIDE SEQUENCE [LARGE SCALE GENOMIC DNA]</scope>
    <source>
        <strain evidence="4 5">BE308</strain>
    </source>
</reference>
<dbReference type="InterPro" id="IPR006059">
    <property type="entry name" value="SBP"/>
</dbReference>
<dbReference type="PANTHER" id="PTHR43649">
    <property type="entry name" value="ARABINOSE-BINDING PROTEIN-RELATED"/>
    <property type="match status" value="1"/>
</dbReference>
<proteinExistence type="inferred from homology"/>
<dbReference type="Gene3D" id="3.40.190.10">
    <property type="entry name" value="Periplasmic binding protein-like II"/>
    <property type="match status" value="1"/>
</dbReference>
<evidence type="ECO:0000256" key="1">
    <source>
        <dbReference type="ARBA" id="ARBA00004418"/>
    </source>
</evidence>
<sequence>MHFAKRSTLRATCSAMIGLALGTTGLMASHAANAGEVSIWAWDPNFNIAIMQEAAKRYTAKHPDVTFKIVDMAKADVEQKLQTTLASGVTKTLPDIVLVEDYNAPKYLRSFPGAFEPLSGKVDHKAFANYKVNLMTMGGKVYGLPFDTGTTGMYYRSDLIKQAGFSDKDMQNITWDRYLEIGKQVEAKTGKKMFAMDPQDIASIRIMMQSAGRWYFDKDGKLDIKNNPALKAALETQVKFMKAGIYKPTSGWGEWVGALNKGDVASVITGVWITGSVKAEASQSGKWAVAATPRLNVPGAVNASNLGGSSWYVLAAGKEKAAAADFLNEIYAKDVDFYQTILQSRGAVGSLLASRSGKAYSEADPFFGGAKVWQQFSDWMGKVPSVNYGIYTAEGDAAVAAQLPGLAQGLPVEKALENIHNQLASQIK</sequence>
<keyword evidence="5" id="KW-1185">Reference proteome</keyword>
<name>A0ABU1ZRL4_9BURK</name>
<gene>
    <name evidence="4" type="ORF">J2X15_002888</name>
</gene>
<dbReference type="InterPro" id="IPR050490">
    <property type="entry name" value="Bact_solute-bd_prot1"/>
</dbReference>
<dbReference type="Proteomes" id="UP001268089">
    <property type="component" value="Unassembled WGS sequence"/>
</dbReference>
<organism evidence="4 5">
    <name type="scientific">Rhodoferax saidenbachensis</name>
    <dbReference type="NCBI Taxonomy" id="1484693"/>
    <lineage>
        <taxon>Bacteria</taxon>
        <taxon>Pseudomonadati</taxon>
        <taxon>Pseudomonadota</taxon>
        <taxon>Betaproteobacteria</taxon>
        <taxon>Burkholderiales</taxon>
        <taxon>Comamonadaceae</taxon>
        <taxon>Rhodoferax</taxon>
    </lineage>
</organism>
<dbReference type="EMBL" id="JAVDXO010000006">
    <property type="protein sequence ID" value="MDR7307601.1"/>
    <property type="molecule type" value="Genomic_DNA"/>
</dbReference>
<dbReference type="Pfam" id="PF01547">
    <property type="entry name" value="SBP_bac_1"/>
    <property type="match status" value="1"/>
</dbReference>
<evidence type="ECO:0000313" key="4">
    <source>
        <dbReference type="EMBL" id="MDR7307601.1"/>
    </source>
</evidence>